<reference evidence="5 6" key="1">
    <citation type="journal article" date="2021" name="Sci. Rep.">
        <title>The distribution of antibiotic resistance genes in chicken gut microbiota commensals.</title>
        <authorList>
            <person name="Juricova H."/>
            <person name="Matiasovicova J."/>
            <person name="Kubasova T."/>
            <person name="Cejkova D."/>
            <person name="Rychlik I."/>
        </authorList>
    </citation>
    <scope>NUCLEOTIDE SEQUENCE [LARGE SCALE GENOMIC DNA]</scope>
    <source>
        <strain evidence="5 6">An431b</strain>
    </source>
</reference>
<keyword evidence="1" id="KW-0805">Transcription regulation</keyword>
<dbReference type="EMBL" id="JACSNV010000007">
    <property type="protein sequence ID" value="MBM6877783.1"/>
    <property type="molecule type" value="Genomic_DNA"/>
</dbReference>
<organism evidence="5 6">
    <name type="scientific">Anaerotignum lactatifermentans</name>
    <dbReference type="NCBI Taxonomy" id="160404"/>
    <lineage>
        <taxon>Bacteria</taxon>
        <taxon>Bacillati</taxon>
        <taxon>Bacillota</taxon>
        <taxon>Clostridia</taxon>
        <taxon>Lachnospirales</taxon>
        <taxon>Anaerotignaceae</taxon>
        <taxon>Anaerotignum</taxon>
    </lineage>
</organism>
<keyword evidence="3" id="KW-0804">Transcription</keyword>
<gene>
    <name evidence="5" type="ORF">H9X83_06360</name>
</gene>
<evidence type="ECO:0000313" key="6">
    <source>
        <dbReference type="Proteomes" id="UP000729290"/>
    </source>
</evidence>
<dbReference type="Proteomes" id="UP000729290">
    <property type="component" value="Unassembled WGS sequence"/>
</dbReference>
<evidence type="ECO:0000256" key="2">
    <source>
        <dbReference type="ARBA" id="ARBA00023125"/>
    </source>
</evidence>
<dbReference type="SUPFAM" id="SSF46785">
    <property type="entry name" value="Winged helix' DNA-binding domain"/>
    <property type="match status" value="1"/>
</dbReference>
<dbReference type="SMART" id="SM00347">
    <property type="entry name" value="HTH_MARR"/>
    <property type="match status" value="1"/>
</dbReference>
<dbReference type="PANTHER" id="PTHR42756:SF1">
    <property type="entry name" value="TRANSCRIPTIONAL REPRESSOR OF EMRAB OPERON"/>
    <property type="match status" value="1"/>
</dbReference>
<evidence type="ECO:0000313" key="5">
    <source>
        <dbReference type="EMBL" id="MBM6877783.1"/>
    </source>
</evidence>
<feature type="domain" description="HTH marR-type" evidence="4">
    <location>
        <begin position="6"/>
        <end position="138"/>
    </location>
</feature>
<dbReference type="PRINTS" id="PR00598">
    <property type="entry name" value="HTHMARR"/>
</dbReference>
<name>A0ABS2GAZ0_9FIRM</name>
<dbReference type="Gene3D" id="1.10.10.10">
    <property type="entry name" value="Winged helix-like DNA-binding domain superfamily/Winged helix DNA-binding domain"/>
    <property type="match status" value="1"/>
</dbReference>
<proteinExistence type="predicted"/>
<dbReference type="Pfam" id="PF12802">
    <property type="entry name" value="MarR_2"/>
    <property type="match status" value="1"/>
</dbReference>
<evidence type="ECO:0000256" key="3">
    <source>
        <dbReference type="ARBA" id="ARBA00023163"/>
    </source>
</evidence>
<dbReference type="RefSeq" id="WP_205133625.1">
    <property type="nucleotide sequence ID" value="NZ_JACSNT010000007.1"/>
</dbReference>
<dbReference type="InterPro" id="IPR036388">
    <property type="entry name" value="WH-like_DNA-bd_sf"/>
</dbReference>
<evidence type="ECO:0000259" key="4">
    <source>
        <dbReference type="PROSITE" id="PS50995"/>
    </source>
</evidence>
<sequence length="153" mass="17994">MQDKTILLLNRVVHRFFRELDNRTSQKLNENITGQNMMVIGYLAHSSEPVYQKDLEEHFSIRRSTVSKVLRLMEEKGMIERRAVSADARLKQILLMQRGREIHQTSSKIFHDLTRKMYEGISEQEKEALCQILEKMEKNLCGKEPFGFFDACD</sequence>
<dbReference type="InterPro" id="IPR036390">
    <property type="entry name" value="WH_DNA-bd_sf"/>
</dbReference>
<dbReference type="PANTHER" id="PTHR42756">
    <property type="entry name" value="TRANSCRIPTIONAL REGULATOR, MARR"/>
    <property type="match status" value="1"/>
</dbReference>
<dbReference type="PROSITE" id="PS50995">
    <property type="entry name" value="HTH_MARR_2"/>
    <property type="match status" value="1"/>
</dbReference>
<accession>A0ABS2GAZ0</accession>
<comment type="caution">
    <text evidence="5">The sequence shown here is derived from an EMBL/GenBank/DDBJ whole genome shotgun (WGS) entry which is preliminary data.</text>
</comment>
<evidence type="ECO:0000256" key="1">
    <source>
        <dbReference type="ARBA" id="ARBA00023015"/>
    </source>
</evidence>
<dbReference type="InterPro" id="IPR000835">
    <property type="entry name" value="HTH_MarR-typ"/>
</dbReference>
<protein>
    <submittedName>
        <fullName evidence="5">MarR family transcriptional regulator</fullName>
    </submittedName>
</protein>
<keyword evidence="6" id="KW-1185">Reference proteome</keyword>
<keyword evidence="2" id="KW-0238">DNA-binding</keyword>